<feature type="transmembrane region" description="Helical" evidence="12">
    <location>
        <begin position="96"/>
        <end position="119"/>
    </location>
</feature>
<evidence type="ECO:0000256" key="5">
    <source>
        <dbReference type="ARBA" id="ARBA00022617"/>
    </source>
</evidence>
<comment type="subcellular location">
    <subcellularLocation>
        <location evidence="12">Cell inner membrane</location>
    </subcellularLocation>
    <subcellularLocation>
        <location evidence="1">Cell membrane</location>
        <topology evidence="1">Multi-pass membrane protein</topology>
    </subcellularLocation>
</comment>
<feature type="transmembrane region" description="Helical" evidence="12">
    <location>
        <begin position="53"/>
        <end position="76"/>
    </location>
</feature>
<evidence type="ECO:0000256" key="7">
    <source>
        <dbReference type="ARBA" id="ARBA00022723"/>
    </source>
</evidence>
<dbReference type="EMBL" id="QFYP01000001">
    <property type="protein sequence ID" value="RAK59145.1"/>
    <property type="molecule type" value="Genomic_DNA"/>
</dbReference>
<sequence>MELDALLLSRLQFAFTIAFHIIFPSFTIGLASYLAVLEGLWLSTGKEAFKTLYLFWIKIFAISFGMGVVTGVVISYEIGTNWSVYAATVAPVIGPLFAFEVLTAFFLEASFLGVMLFGWRKVGPRLHFTATALVAVGTVISAFWIISANSWMQSPSGYVRLADGALRAVNWMQVIFSPSFAPRFVHMVLAAYLTTSLVVGAASAWRLLKTPQEAESRIALKMAIGMFAVVAPLQLLVGDASGKMLLHVQPAKLAAIEAFWETRAGQAFHIVAWPDRARAGNRWEISIPKLGSFITAGRMDAEIKGLKAFAPRDRPPVFIVFWAFRVMVGLGLAMIGLGLWGAWLIWRTAGPEHSRWFLRACVAMGPAGFVSVVAGWTVAEVGRQPYVVYGLVRTADAVSPVGAGPVSASLLAFMIVYATIFGAGVLYIFRLIADGPQARAEPDAAAPAKPRPPGYALGAAPDEPDPEALP</sequence>
<evidence type="ECO:0000256" key="1">
    <source>
        <dbReference type="ARBA" id="ARBA00004651"/>
    </source>
</evidence>
<dbReference type="GO" id="GO:0046872">
    <property type="term" value="F:metal ion binding"/>
    <property type="evidence" value="ECO:0007669"/>
    <property type="project" value="UniProtKB-UniRule"/>
</dbReference>
<protein>
    <submittedName>
        <fullName evidence="14">Cytochrome ubiquinol oxidase subunit I</fullName>
    </submittedName>
</protein>
<evidence type="ECO:0000256" key="2">
    <source>
        <dbReference type="ARBA" id="ARBA00009819"/>
    </source>
</evidence>
<dbReference type="AlphaFoldDB" id="A0A328AXZ2"/>
<accession>A0A328AXZ2</accession>
<organism evidence="14 15">
    <name type="scientific">Phenylobacterium hankyongense</name>
    <dbReference type="NCBI Taxonomy" id="1813876"/>
    <lineage>
        <taxon>Bacteria</taxon>
        <taxon>Pseudomonadati</taxon>
        <taxon>Pseudomonadota</taxon>
        <taxon>Alphaproteobacteria</taxon>
        <taxon>Caulobacterales</taxon>
        <taxon>Caulobacteraceae</taxon>
        <taxon>Phenylobacterium</taxon>
    </lineage>
</organism>
<keyword evidence="5 12" id="KW-0349">Heme</keyword>
<keyword evidence="4 12" id="KW-1003">Cell membrane</keyword>
<evidence type="ECO:0000313" key="14">
    <source>
        <dbReference type="EMBL" id="RAK59145.1"/>
    </source>
</evidence>
<keyword evidence="15" id="KW-1185">Reference proteome</keyword>
<dbReference type="GO" id="GO:0020037">
    <property type="term" value="F:heme binding"/>
    <property type="evidence" value="ECO:0007669"/>
    <property type="project" value="TreeGrafter"/>
</dbReference>
<evidence type="ECO:0000256" key="8">
    <source>
        <dbReference type="ARBA" id="ARBA00022982"/>
    </source>
</evidence>
<feature type="transmembrane region" description="Helical" evidence="12">
    <location>
        <begin position="126"/>
        <end position="146"/>
    </location>
</feature>
<dbReference type="InterPro" id="IPR002585">
    <property type="entry name" value="Cyt-d_ubiquinol_oxidase_su_1"/>
</dbReference>
<evidence type="ECO:0000313" key="15">
    <source>
        <dbReference type="Proteomes" id="UP000249842"/>
    </source>
</evidence>
<feature type="transmembrane region" description="Helical" evidence="12">
    <location>
        <begin position="408"/>
        <end position="429"/>
    </location>
</feature>
<dbReference type="PIRSF" id="PIRSF006446">
    <property type="entry name" value="Cyt_quinol_oxidase_1"/>
    <property type="match status" value="1"/>
</dbReference>
<evidence type="ECO:0000256" key="13">
    <source>
        <dbReference type="SAM" id="MobiDB-lite"/>
    </source>
</evidence>
<dbReference type="GO" id="GO:0009055">
    <property type="term" value="F:electron transfer activity"/>
    <property type="evidence" value="ECO:0007669"/>
    <property type="project" value="UniProtKB-UniRule"/>
</dbReference>
<evidence type="ECO:0000256" key="9">
    <source>
        <dbReference type="ARBA" id="ARBA00022989"/>
    </source>
</evidence>
<dbReference type="RefSeq" id="WP_111456438.1">
    <property type="nucleotide sequence ID" value="NZ_QFYP01000001.1"/>
</dbReference>
<dbReference type="PANTHER" id="PTHR30365:SF14">
    <property type="entry name" value="CYTOCHROME BD MENAQUINOL OXIDASE SUBUNIT I-RELATED"/>
    <property type="match status" value="1"/>
</dbReference>
<feature type="transmembrane region" description="Helical" evidence="12">
    <location>
        <begin position="218"/>
        <end position="237"/>
    </location>
</feature>
<dbReference type="Proteomes" id="UP000249842">
    <property type="component" value="Unassembled WGS sequence"/>
</dbReference>
<keyword evidence="11 12" id="KW-0472">Membrane</keyword>
<feature type="transmembrane region" description="Helical" evidence="12">
    <location>
        <begin position="356"/>
        <end position="379"/>
    </location>
</feature>
<dbReference type="PANTHER" id="PTHR30365">
    <property type="entry name" value="CYTOCHROME D UBIQUINOL OXIDASE"/>
    <property type="match status" value="1"/>
</dbReference>
<comment type="caution">
    <text evidence="14">The sequence shown here is derived from an EMBL/GenBank/DDBJ whole genome shotgun (WGS) entry which is preliminary data.</text>
</comment>
<keyword evidence="3 12" id="KW-0813">Transport</keyword>
<dbReference type="GO" id="GO:0070069">
    <property type="term" value="C:cytochrome complex"/>
    <property type="evidence" value="ECO:0007669"/>
    <property type="project" value="UniProtKB-UniRule"/>
</dbReference>
<dbReference type="GO" id="GO:0019646">
    <property type="term" value="P:aerobic electron transport chain"/>
    <property type="evidence" value="ECO:0007669"/>
    <property type="project" value="InterPro"/>
</dbReference>
<dbReference type="GO" id="GO:0005886">
    <property type="term" value="C:plasma membrane"/>
    <property type="evidence" value="ECO:0007669"/>
    <property type="project" value="UniProtKB-SubCell"/>
</dbReference>
<dbReference type="OrthoDB" id="9807042at2"/>
<evidence type="ECO:0000256" key="11">
    <source>
        <dbReference type="ARBA" id="ARBA00023136"/>
    </source>
</evidence>
<comment type="similarity">
    <text evidence="2 12">Belongs to the cytochrome ubiquinol oxidase subunit 1 family.</text>
</comment>
<gene>
    <name evidence="14" type="ORF">DJ021_04680</name>
</gene>
<evidence type="ECO:0000256" key="10">
    <source>
        <dbReference type="ARBA" id="ARBA00023004"/>
    </source>
</evidence>
<keyword evidence="10 12" id="KW-0408">Iron</keyword>
<evidence type="ECO:0000256" key="6">
    <source>
        <dbReference type="ARBA" id="ARBA00022692"/>
    </source>
</evidence>
<dbReference type="Pfam" id="PF01654">
    <property type="entry name" value="Cyt_bd_oxida_I"/>
    <property type="match status" value="1"/>
</dbReference>
<dbReference type="GO" id="GO:0016682">
    <property type="term" value="F:oxidoreductase activity, acting on diphenols and related substances as donors, oxygen as acceptor"/>
    <property type="evidence" value="ECO:0007669"/>
    <property type="project" value="TreeGrafter"/>
</dbReference>
<keyword evidence="8 12" id="KW-0249">Electron transport</keyword>
<name>A0A328AXZ2_9CAUL</name>
<feature type="transmembrane region" description="Helical" evidence="12">
    <location>
        <begin position="319"/>
        <end position="344"/>
    </location>
</feature>
<keyword evidence="7 12" id="KW-0479">Metal-binding</keyword>
<reference evidence="15" key="1">
    <citation type="submission" date="2018-05" db="EMBL/GenBank/DDBJ databases">
        <authorList>
            <person name="Li X."/>
        </authorList>
    </citation>
    <scope>NUCLEOTIDE SEQUENCE [LARGE SCALE GENOMIC DNA]</scope>
    <source>
        <strain evidence="15">HKS-05</strain>
    </source>
</reference>
<feature type="transmembrane region" description="Helical" evidence="12">
    <location>
        <begin position="184"/>
        <end position="206"/>
    </location>
</feature>
<evidence type="ECO:0000256" key="12">
    <source>
        <dbReference type="PIRNR" id="PIRNR006446"/>
    </source>
</evidence>
<keyword evidence="6 12" id="KW-0812">Transmembrane</keyword>
<evidence type="ECO:0000256" key="4">
    <source>
        <dbReference type="ARBA" id="ARBA00022475"/>
    </source>
</evidence>
<feature type="transmembrane region" description="Helical" evidence="12">
    <location>
        <begin position="12"/>
        <end position="41"/>
    </location>
</feature>
<keyword evidence="9 12" id="KW-1133">Transmembrane helix</keyword>
<feature type="region of interest" description="Disordered" evidence="13">
    <location>
        <begin position="441"/>
        <end position="470"/>
    </location>
</feature>
<evidence type="ECO:0000256" key="3">
    <source>
        <dbReference type="ARBA" id="ARBA00022448"/>
    </source>
</evidence>
<proteinExistence type="inferred from homology"/>